<keyword evidence="7" id="KW-1185">Reference proteome</keyword>
<dbReference type="SUPFAM" id="SSF46689">
    <property type="entry name" value="Homeodomain-like"/>
    <property type="match status" value="1"/>
</dbReference>
<comment type="function">
    <text evidence="1">Absolutely required for transposition of IS1.</text>
</comment>
<evidence type="ECO:0000256" key="3">
    <source>
        <dbReference type="ARBA" id="ARBA00022578"/>
    </source>
</evidence>
<dbReference type="InterPro" id="IPR005063">
    <property type="entry name" value="Transposase_27"/>
</dbReference>
<dbReference type="GO" id="GO:0004803">
    <property type="term" value="F:transposase activity"/>
    <property type="evidence" value="ECO:0007669"/>
    <property type="project" value="InterPro"/>
</dbReference>
<keyword evidence="4" id="KW-0233">DNA recombination</keyword>
<keyword evidence="6" id="KW-0614">Plasmid</keyword>
<evidence type="ECO:0000256" key="2">
    <source>
        <dbReference type="ARBA" id="ARBA00008841"/>
    </source>
</evidence>
<dbReference type="Pfam" id="PF03400">
    <property type="entry name" value="DDE_Tnp_IS1"/>
    <property type="match status" value="1"/>
</dbReference>
<dbReference type="InterPro" id="IPR009057">
    <property type="entry name" value="Homeodomain-like_sf"/>
</dbReference>
<protein>
    <submittedName>
        <fullName evidence="6">Transposase, IS1 family</fullName>
    </submittedName>
</protein>
<dbReference type="EMBL" id="CP003363">
    <property type="protein sequence ID" value="AGB50713.1"/>
    <property type="molecule type" value="Genomic_DNA"/>
</dbReference>
<organism evidence="6 7">
    <name type="scientific">Methanomethylovorans hollandica (strain DSM 15978 / NBRC 107637 / DMS1)</name>
    <dbReference type="NCBI Taxonomy" id="867904"/>
    <lineage>
        <taxon>Archaea</taxon>
        <taxon>Methanobacteriati</taxon>
        <taxon>Methanobacteriota</taxon>
        <taxon>Stenosarchaea group</taxon>
        <taxon>Methanomicrobia</taxon>
        <taxon>Methanosarcinales</taxon>
        <taxon>Methanosarcinaceae</taxon>
        <taxon>Methanomethylovorans</taxon>
    </lineage>
</organism>
<evidence type="ECO:0000259" key="5">
    <source>
        <dbReference type="Pfam" id="PF06056"/>
    </source>
</evidence>
<feature type="domain" description="Terminase ATPase subunit N-terminal" evidence="5">
    <location>
        <begin position="44"/>
        <end position="83"/>
    </location>
</feature>
<evidence type="ECO:0000313" key="6">
    <source>
        <dbReference type="EMBL" id="AGB50713.1"/>
    </source>
</evidence>
<dbReference type="GO" id="GO:0006313">
    <property type="term" value="P:DNA transposition"/>
    <property type="evidence" value="ECO:0007669"/>
    <property type="project" value="InterPro"/>
</dbReference>
<dbReference type="InterPro" id="IPR051354">
    <property type="entry name" value="Transposase_27_IS1"/>
</dbReference>
<dbReference type="HOGENOM" id="CLU_076276_1_0_2"/>
<geneLocation type="plasmid" evidence="6 7">
    <name>pMETHO01</name>
</geneLocation>
<accession>L0L2S1</accession>
<dbReference type="PANTHER" id="PTHR33293:SF1">
    <property type="entry name" value="INSERTION ELEMENT IS1 1 PROTEIN INSB-RELATED"/>
    <property type="match status" value="1"/>
</dbReference>
<proteinExistence type="inferred from homology"/>
<evidence type="ECO:0000313" key="7">
    <source>
        <dbReference type="Proteomes" id="UP000010866"/>
    </source>
</evidence>
<name>L0L2S1_METHD</name>
<dbReference type="NCBIfam" id="NF033558">
    <property type="entry name" value="transpos_IS1"/>
    <property type="match status" value="1"/>
</dbReference>
<dbReference type="PANTHER" id="PTHR33293">
    <property type="entry name" value="INSERTION ELEMENT IS1 1 PROTEIN INSB-RELATED"/>
    <property type="match status" value="1"/>
</dbReference>
<dbReference type="Pfam" id="PF06056">
    <property type="entry name" value="Terminase_5"/>
    <property type="match status" value="1"/>
</dbReference>
<sequence length="227" mass="26324">MNCPRCKSPNHKKNGKISERQRYQCHDCGYNYSVEIKSTASSAFVKRQALQLYLEGLGFRSIGRILGVSHVSVQNWIKKYGKDMEDLKSENEINIVELDEMHTYIGNKKNTAGSGLLLIELGKKFIDCSFGSRGTETGQQLWEKLERKKIGEVMTDHWKAYAEFLPETIHTQSKAETYTVEGYNSILRHFLARLRRKSKCYTKSIEMLKYSVILLMKYRNKELAMFN</sequence>
<dbReference type="Proteomes" id="UP000010866">
    <property type="component" value="Plasmid pMETHO01"/>
</dbReference>
<evidence type="ECO:0000256" key="4">
    <source>
        <dbReference type="ARBA" id="ARBA00023172"/>
    </source>
</evidence>
<dbReference type="GO" id="GO:0003677">
    <property type="term" value="F:DNA binding"/>
    <property type="evidence" value="ECO:0007669"/>
    <property type="project" value="InterPro"/>
</dbReference>
<dbReference type="AlphaFoldDB" id="L0L2S1"/>
<keyword evidence="3" id="KW-0815">Transposition</keyword>
<gene>
    <name evidence="6" type="ordered locus">Metho_2574</name>
</gene>
<reference evidence="7" key="1">
    <citation type="submission" date="2012-02" db="EMBL/GenBank/DDBJ databases">
        <title>Complete sequence of plasmid of Methanomethylovorans hollandica DSM 15978.</title>
        <authorList>
            <person name="Lucas S."/>
            <person name="Copeland A."/>
            <person name="Lapidus A."/>
            <person name="Glavina del Rio T."/>
            <person name="Dalin E."/>
            <person name="Tice H."/>
            <person name="Bruce D."/>
            <person name="Goodwin L."/>
            <person name="Pitluck S."/>
            <person name="Peters L."/>
            <person name="Mikhailova N."/>
            <person name="Held B."/>
            <person name="Kyrpides N."/>
            <person name="Mavromatis K."/>
            <person name="Ivanova N."/>
            <person name="Brettin T."/>
            <person name="Detter J.C."/>
            <person name="Han C."/>
            <person name="Larimer F."/>
            <person name="Land M."/>
            <person name="Hauser L."/>
            <person name="Markowitz V."/>
            <person name="Cheng J.-F."/>
            <person name="Hugenholtz P."/>
            <person name="Woyke T."/>
            <person name="Wu D."/>
            <person name="Spring S."/>
            <person name="Schroeder M."/>
            <person name="Brambilla E."/>
            <person name="Klenk H.-P."/>
            <person name="Eisen J.A."/>
        </authorList>
    </citation>
    <scope>NUCLEOTIDE SEQUENCE [LARGE SCALE GENOMIC DNA]</scope>
    <source>
        <strain evidence="7">DSM 15978 / NBRC 107637 / DMS1</strain>
        <plasmid evidence="7">Plasmid pMETHO01</plasmid>
    </source>
</reference>
<dbReference type="KEGG" id="mhz:Metho_2574"/>
<dbReference type="Gene3D" id="1.10.10.10">
    <property type="entry name" value="Winged helix-like DNA-binding domain superfamily/Winged helix DNA-binding domain"/>
    <property type="match status" value="1"/>
</dbReference>
<dbReference type="InterPro" id="IPR036388">
    <property type="entry name" value="WH-like_DNA-bd_sf"/>
</dbReference>
<comment type="similarity">
    <text evidence="2">Belongs to the transposase 27 family.</text>
</comment>
<dbReference type="InterPro" id="IPR010332">
    <property type="entry name" value="ATPase_terminase-su_N"/>
</dbReference>
<evidence type="ECO:0000256" key="1">
    <source>
        <dbReference type="ARBA" id="ARBA00004091"/>
    </source>
</evidence>